<dbReference type="AlphaFoldDB" id="A0AAD1XCU4"/>
<proteinExistence type="predicted"/>
<feature type="region of interest" description="Disordered" evidence="1">
    <location>
        <begin position="133"/>
        <end position="154"/>
    </location>
</feature>
<accession>A0AAD1XCU4</accession>
<name>A0AAD1XCU4_EUPCR</name>
<comment type="caution">
    <text evidence="2">The sequence shown here is derived from an EMBL/GenBank/DDBJ whole genome shotgun (WGS) entry which is preliminary data.</text>
</comment>
<evidence type="ECO:0000313" key="3">
    <source>
        <dbReference type="Proteomes" id="UP001295684"/>
    </source>
</evidence>
<organism evidence="2 3">
    <name type="scientific">Euplotes crassus</name>
    <dbReference type="NCBI Taxonomy" id="5936"/>
    <lineage>
        <taxon>Eukaryota</taxon>
        <taxon>Sar</taxon>
        <taxon>Alveolata</taxon>
        <taxon>Ciliophora</taxon>
        <taxon>Intramacronucleata</taxon>
        <taxon>Spirotrichea</taxon>
        <taxon>Hypotrichia</taxon>
        <taxon>Euplotida</taxon>
        <taxon>Euplotidae</taxon>
        <taxon>Moneuplotes</taxon>
    </lineage>
</organism>
<keyword evidence="3" id="KW-1185">Reference proteome</keyword>
<evidence type="ECO:0000256" key="1">
    <source>
        <dbReference type="SAM" id="MobiDB-lite"/>
    </source>
</evidence>
<dbReference type="EMBL" id="CAMPGE010012802">
    <property type="protein sequence ID" value="CAI2371559.1"/>
    <property type="molecule type" value="Genomic_DNA"/>
</dbReference>
<dbReference type="Proteomes" id="UP001295684">
    <property type="component" value="Unassembled WGS sequence"/>
</dbReference>
<gene>
    <name evidence="2" type="ORF">ECRASSUSDP1_LOCUS12883</name>
</gene>
<sequence length="171" mass="19928">MRKRLFVSLLAIIIYRSGNRLQLATEIINLFDQHKTFGFFSVAVIILSYLNKHGYLRSLSDSSKLLREISKIFWNEMSLTPPTKPLKKNERKVDKEVIKDCCQNIDVINYMKLLKKAKSKKEAKKKLMEVRDIKMQQRGNRKHKRGLGSQYQSSKDITKALLPIQEEAVES</sequence>
<protein>
    <submittedName>
        <fullName evidence="2">Uncharacterized protein</fullName>
    </submittedName>
</protein>
<evidence type="ECO:0000313" key="2">
    <source>
        <dbReference type="EMBL" id="CAI2371559.1"/>
    </source>
</evidence>
<reference evidence="2" key="1">
    <citation type="submission" date="2023-07" db="EMBL/GenBank/DDBJ databases">
        <authorList>
            <consortium name="AG Swart"/>
            <person name="Singh M."/>
            <person name="Singh A."/>
            <person name="Seah K."/>
            <person name="Emmerich C."/>
        </authorList>
    </citation>
    <scope>NUCLEOTIDE SEQUENCE</scope>
    <source>
        <strain evidence="2">DP1</strain>
    </source>
</reference>